<dbReference type="RefSeq" id="WP_249459614.1">
    <property type="nucleotide sequence ID" value="NZ_JAMCCK010000019.1"/>
</dbReference>
<name>A0ABT0NT80_9ACTN</name>
<dbReference type="Proteomes" id="UP001202052">
    <property type="component" value="Unassembled WGS sequence"/>
</dbReference>
<comment type="caution">
    <text evidence="1">The sequence shown here is derived from an EMBL/GenBank/DDBJ whole genome shotgun (WGS) entry which is preliminary data.</text>
</comment>
<dbReference type="InterPro" id="IPR045685">
    <property type="entry name" value="DUF6190"/>
</dbReference>
<evidence type="ECO:0000313" key="2">
    <source>
        <dbReference type="Proteomes" id="UP001202052"/>
    </source>
</evidence>
<reference evidence="1 2" key="1">
    <citation type="submission" date="2022-05" db="EMBL/GenBank/DDBJ databases">
        <title>Genome Resource of Streptomyces lavenduligriseus GA1-1, a Strain with Broad-Spectrum Antifungal Activity against Phytopathogenic Fungi.</title>
        <authorList>
            <person name="Qi D."/>
        </authorList>
    </citation>
    <scope>NUCLEOTIDE SEQUENCE [LARGE SCALE GENOMIC DNA]</scope>
    <source>
        <strain evidence="1 2">GA1-1</strain>
    </source>
</reference>
<protein>
    <submittedName>
        <fullName evidence="1">DUF6190 family protein</fullName>
    </submittedName>
</protein>
<sequence length="190" mass="21122">MPADTPAVPDREVFVDAALFLGMHSQDDALRVACKAFFVERLDTRVVMNLEQVGRCDDVIWSYSRELQDLYYPFMDQLHTVMDISREGYDRADVGLALSDPALPGQLPFIERLLLAMVVNRKGLLHTVGPRGDAFGGLPVRAVAAWPADVPEPAFPEPLERLYRASLALRLPPDRLGIPAPDRAAARDRT</sequence>
<keyword evidence="2" id="KW-1185">Reference proteome</keyword>
<gene>
    <name evidence="1" type="ORF">M4438_13880</name>
</gene>
<evidence type="ECO:0000313" key="1">
    <source>
        <dbReference type="EMBL" id="MCL3994600.1"/>
    </source>
</evidence>
<dbReference type="Pfam" id="PF19689">
    <property type="entry name" value="DUF6190"/>
    <property type="match status" value="1"/>
</dbReference>
<dbReference type="EMBL" id="JAMCCK010000019">
    <property type="protein sequence ID" value="MCL3994600.1"/>
    <property type="molecule type" value="Genomic_DNA"/>
</dbReference>
<proteinExistence type="predicted"/>
<organism evidence="1 2">
    <name type="scientific">Streptomyces lavenduligriseus</name>
    <dbReference type="NCBI Taxonomy" id="67315"/>
    <lineage>
        <taxon>Bacteria</taxon>
        <taxon>Bacillati</taxon>
        <taxon>Actinomycetota</taxon>
        <taxon>Actinomycetes</taxon>
        <taxon>Kitasatosporales</taxon>
        <taxon>Streptomycetaceae</taxon>
        <taxon>Streptomyces</taxon>
    </lineage>
</organism>
<accession>A0ABT0NT80</accession>